<reference evidence="2" key="1">
    <citation type="submission" date="2016-10" db="EMBL/GenBank/DDBJ databases">
        <authorList>
            <person name="Varghese N."/>
            <person name="Submissions S."/>
        </authorList>
    </citation>
    <scope>NUCLEOTIDE SEQUENCE [LARGE SCALE GENOMIC DNA]</scope>
    <source>
        <strain evidence="2">DSM 18887</strain>
    </source>
</reference>
<sequence length="81" mass="8211">MNVTSALSTGVLGINRGLDGVQKAASDIAGAGKTNTPEEATGKDLNESLENLAVEKNAVAASTKVVQSVDETLGTLIDIRA</sequence>
<dbReference type="STRING" id="355243.SAMN03080615_02190"/>
<proteinExistence type="predicted"/>
<dbReference type="OrthoDB" id="6089782at2"/>
<evidence type="ECO:0000313" key="1">
    <source>
        <dbReference type="EMBL" id="SEQ62594.1"/>
    </source>
</evidence>
<organism evidence="1 2">
    <name type="scientific">Amphritea atlantica</name>
    <dbReference type="NCBI Taxonomy" id="355243"/>
    <lineage>
        <taxon>Bacteria</taxon>
        <taxon>Pseudomonadati</taxon>
        <taxon>Pseudomonadota</taxon>
        <taxon>Gammaproteobacteria</taxon>
        <taxon>Oceanospirillales</taxon>
        <taxon>Oceanospirillaceae</taxon>
        <taxon>Amphritea</taxon>
    </lineage>
</organism>
<evidence type="ECO:0008006" key="3">
    <source>
        <dbReference type="Google" id="ProtNLM"/>
    </source>
</evidence>
<name>A0A1H9HJU0_9GAMM</name>
<gene>
    <name evidence="1" type="ORF">SAMN03080615_02190</name>
</gene>
<evidence type="ECO:0000313" key="2">
    <source>
        <dbReference type="Proteomes" id="UP000198749"/>
    </source>
</evidence>
<dbReference type="RefSeq" id="WP_091357793.1">
    <property type="nucleotide sequence ID" value="NZ_AP025284.1"/>
</dbReference>
<protein>
    <recommendedName>
        <fullName evidence="3">Flagellar basal body rod FlgEFG protein C-terminal</fullName>
    </recommendedName>
</protein>
<dbReference type="EMBL" id="FOGB01000005">
    <property type="protein sequence ID" value="SEQ62594.1"/>
    <property type="molecule type" value="Genomic_DNA"/>
</dbReference>
<accession>A0A1H9HJU0</accession>
<keyword evidence="2" id="KW-1185">Reference proteome</keyword>
<dbReference type="Proteomes" id="UP000198749">
    <property type="component" value="Unassembled WGS sequence"/>
</dbReference>
<dbReference type="AlphaFoldDB" id="A0A1H9HJU0"/>